<feature type="compositionally biased region" description="Basic and acidic residues" evidence="1">
    <location>
        <begin position="382"/>
        <end position="406"/>
    </location>
</feature>
<dbReference type="InterPro" id="IPR036457">
    <property type="entry name" value="PPM-type-like_dom_sf"/>
</dbReference>
<dbReference type="SMART" id="SM00332">
    <property type="entry name" value="PP2Cc"/>
    <property type="match status" value="1"/>
</dbReference>
<evidence type="ECO:0000313" key="3">
    <source>
        <dbReference type="EMBL" id="KAK7909354.1"/>
    </source>
</evidence>
<dbReference type="PANTHER" id="PTHR47992">
    <property type="entry name" value="PROTEIN PHOSPHATASE"/>
    <property type="match status" value="1"/>
</dbReference>
<feature type="compositionally biased region" description="Gly residues" evidence="1">
    <location>
        <begin position="454"/>
        <end position="463"/>
    </location>
</feature>
<feature type="compositionally biased region" description="Low complexity" evidence="1">
    <location>
        <begin position="513"/>
        <end position="526"/>
    </location>
</feature>
<comment type="caution">
    <text evidence="3">The sequence shown here is derived from an EMBL/GenBank/DDBJ whole genome shotgun (WGS) entry which is preliminary data.</text>
</comment>
<evidence type="ECO:0000259" key="2">
    <source>
        <dbReference type="PROSITE" id="PS51746"/>
    </source>
</evidence>
<sequence length="861" mass="94581">MCSSEKRLCDQLKHQCPSPVSVPHTAHAAARRSVSVTSSNIRNMSRSRVGNLLLFVRSICKQSPDTRQAQATPGLRRMSSVAQRQVSWDSFGIWDNGTEEPLLLPSRDAQPELHKVGSASVLGLRKQNEDRVRVSRLGEKLLFCAVFDGHGGSEAADFCCSFMERFIRAALEEDHDLEKVLRKAFSDTDRALYTHLLHHHRGAHLSAGTTATVALLRGEEELAVGSVGDSRALLCRHGNARQLSTDHTPEREEERRRIESHGGCVSWNSVGQAKRSELPAQRPEIVTSSARADRGGAGSSQPVRHRGGAEWSRTGQTPRRGRGRHTTGQTPREGPRSVTQQVRHRGRGRGGHTTGQTPREGPRSSRNRSDTEGGAEVVTQQVRHEGGGRRSSRNRSDTGEGAEVRHSTGRHRGRGPRSSRTGQTPREGHEVDTVRPRGRGPKVKHNRSDTEGGPRSGTGGTEGGPRWSHKGRPGEGRGQKTGQTPGRGRGHQRSKRREAEGTGQTRRGRVVTGQAPGGASQAPGRGEVVTQRSDTREGAGGHTGQREGQRSSAAGQACFDRSGVFRQVRRVSTGQACFDSQTCFDRSDVFRQVSAFRRVRRVSTGQTCFDRSDVFSTGQTCFDRSGVKVRRIRQSGVFRQVRRVSTVRACSTGSVFRQVQTCVSTGQACFDRSGVFRQVRRVSKVRRISTGQTCLDGDGSDVFRRSDVLSTGQRVSTGQACFDRSGVFDGHGCFDRSGVFRQVRRVSTGQRRHVVFDRSACFDMSGVFRQVRRVSTGQACFDRRVFSGQTCFRGDGKRLVLLSLVRRAKSELVAMALSYGSEDNSSAVVVPLGAWGRQQQQQTSHVVYNMSRSFVCSGRWA</sequence>
<reference evidence="4" key="1">
    <citation type="submission" date="2024-04" db="EMBL/GenBank/DDBJ databases">
        <title>Salinicola lusitanus LLJ914,a marine bacterium isolated from the Okinawa Trough.</title>
        <authorList>
            <person name="Li J."/>
        </authorList>
    </citation>
    <scope>NUCLEOTIDE SEQUENCE [LARGE SCALE GENOMIC DNA]</scope>
</reference>
<feature type="compositionally biased region" description="Basic and acidic residues" evidence="1">
    <location>
        <begin position="426"/>
        <end position="435"/>
    </location>
</feature>
<feature type="compositionally biased region" description="Basic residues" evidence="1">
    <location>
        <begin position="407"/>
        <end position="417"/>
    </location>
</feature>
<dbReference type="PROSITE" id="PS51746">
    <property type="entry name" value="PPM_2"/>
    <property type="match status" value="1"/>
</dbReference>
<dbReference type="InterPro" id="IPR001932">
    <property type="entry name" value="PPM-type_phosphatase-like_dom"/>
</dbReference>
<evidence type="ECO:0000256" key="1">
    <source>
        <dbReference type="SAM" id="MobiDB-lite"/>
    </source>
</evidence>
<name>A0AAW0NU75_9GOBI</name>
<accession>A0AAW0NU75</accession>
<dbReference type="AlphaFoldDB" id="A0AAW0NU75"/>
<feature type="domain" description="PPM-type phosphatase" evidence="2">
    <location>
        <begin position="115"/>
        <end position="832"/>
    </location>
</feature>
<feature type="compositionally biased region" description="Basic and acidic residues" evidence="1">
    <location>
        <begin position="533"/>
        <end position="549"/>
    </location>
</feature>
<feature type="compositionally biased region" description="Basic residues" evidence="1">
    <location>
        <begin position="436"/>
        <end position="445"/>
    </location>
</feature>
<proteinExistence type="predicted"/>
<dbReference type="Gene3D" id="3.60.40.10">
    <property type="entry name" value="PPM-type phosphatase domain"/>
    <property type="match status" value="1"/>
</dbReference>
<dbReference type="Proteomes" id="UP001460270">
    <property type="component" value="Unassembled WGS sequence"/>
</dbReference>
<evidence type="ECO:0000313" key="4">
    <source>
        <dbReference type="Proteomes" id="UP001460270"/>
    </source>
</evidence>
<dbReference type="SUPFAM" id="SSF81606">
    <property type="entry name" value="PP2C-like"/>
    <property type="match status" value="1"/>
</dbReference>
<feature type="region of interest" description="Disordered" evidence="1">
    <location>
        <begin position="240"/>
        <end position="555"/>
    </location>
</feature>
<dbReference type="EMBL" id="JBBPFD010000010">
    <property type="protein sequence ID" value="KAK7909354.1"/>
    <property type="molecule type" value="Genomic_DNA"/>
</dbReference>
<dbReference type="InterPro" id="IPR015655">
    <property type="entry name" value="PP2C"/>
</dbReference>
<organism evidence="3 4">
    <name type="scientific">Mugilogobius chulae</name>
    <name type="common">yellowstripe goby</name>
    <dbReference type="NCBI Taxonomy" id="88201"/>
    <lineage>
        <taxon>Eukaryota</taxon>
        <taxon>Metazoa</taxon>
        <taxon>Chordata</taxon>
        <taxon>Craniata</taxon>
        <taxon>Vertebrata</taxon>
        <taxon>Euteleostomi</taxon>
        <taxon>Actinopterygii</taxon>
        <taxon>Neopterygii</taxon>
        <taxon>Teleostei</taxon>
        <taxon>Neoteleostei</taxon>
        <taxon>Acanthomorphata</taxon>
        <taxon>Gobiaria</taxon>
        <taxon>Gobiiformes</taxon>
        <taxon>Gobioidei</taxon>
        <taxon>Gobiidae</taxon>
        <taxon>Gobionellinae</taxon>
        <taxon>Mugilogobius</taxon>
    </lineage>
</organism>
<feature type="compositionally biased region" description="Basic and acidic residues" evidence="1">
    <location>
        <begin position="247"/>
        <end position="260"/>
    </location>
</feature>
<dbReference type="Pfam" id="PF00481">
    <property type="entry name" value="PP2C"/>
    <property type="match status" value="1"/>
</dbReference>
<gene>
    <name evidence="3" type="ORF">WMY93_014038</name>
</gene>
<feature type="compositionally biased region" description="Basic and acidic residues" evidence="1">
    <location>
        <begin position="360"/>
        <end position="371"/>
    </location>
</feature>
<dbReference type="CDD" id="cd00143">
    <property type="entry name" value="PP2Cc"/>
    <property type="match status" value="1"/>
</dbReference>
<protein>
    <recommendedName>
        <fullName evidence="2">PPM-type phosphatase domain-containing protein</fullName>
    </recommendedName>
</protein>
<keyword evidence="4" id="KW-1185">Reference proteome</keyword>
<dbReference type="GO" id="GO:0004722">
    <property type="term" value="F:protein serine/threonine phosphatase activity"/>
    <property type="evidence" value="ECO:0007669"/>
    <property type="project" value="InterPro"/>
</dbReference>